<dbReference type="EMBL" id="JBHSXL010000001">
    <property type="protein sequence ID" value="MFC6891187.1"/>
    <property type="molecule type" value="Genomic_DNA"/>
</dbReference>
<dbReference type="RefSeq" id="WP_379739054.1">
    <property type="nucleotide sequence ID" value="NZ_JBHSVN010000001.1"/>
</dbReference>
<proteinExistence type="predicted"/>
<feature type="domain" description="HTH arsR-type" evidence="1">
    <location>
        <begin position="1"/>
        <end position="84"/>
    </location>
</feature>
<dbReference type="CDD" id="cd00090">
    <property type="entry name" value="HTH_ARSR"/>
    <property type="match status" value="1"/>
</dbReference>
<evidence type="ECO:0000313" key="3">
    <source>
        <dbReference type="Proteomes" id="UP001596296"/>
    </source>
</evidence>
<dbReference type="Pfam" id="PF12840">
    <property type="entry name" value="HTH_20"/>
    <property type="match status" value="1"/>
</dbReference>
<evidence type="ECO:0000313" key="2">
    <source>
        <dbReference type="EMBL" id="MFC6891187.1"/>
    </source>
</evidence>
<sequence>MFDSPARSRILDAFVENSDRQLNVSDVARLSDTSRSTVYDHLEVLTELRIVQPIDEGTTRYTLNEDDEIAVLLDKLQGMMVRRLLDVEQDVEW</sequence>
<dbReference type="Proteomes" id="UP001596296">
    <property type="component" value="Unassembled WGS sequence"/>
</dbReference>
<dbReference type="Gene3D" id="1.10.10.10">
    <property type="entry name" value="Winged helix-like DNA-binding domain superfamily/Winged helix DNA-binding domain"/>
    <property type="match status" value="1"/>
</dbReference>
<protein>
    <submittedName>
        <fullName evidence="2">Winged helix-turn-helix domain-containing protein</fullName>
    </submittedName>
</protein>
<gene>
    <name evidence="2" type="ORF">ACFQE9_00860</name>
</gene>
<dbReference type="AlphaFoldDB" id="A0ABD5USY7"/>
<reference evidence="2 3" key="1">
    <citation type="journal article" date="2019" name="Int. J. Syst. Evol. Microbiol.">
        <title>The Global Catalogue of Microorganisms (GCM) 10K type strain sequencing project: providing services to taxonomists for standard genome sequencing and annotation.</title>
        <authorList>
            <consortium name="The Broad Institute Genomics Platform"/>
            <consortium name="The Broad Institute Genome Sequencing Center for Infectious Disease"/>
            <person name="Wu L."/>
            <person name="Ma J."/>
        </authorList>
    </citation>
    <scope>NUCLEOTIDE SEQUENCE [LARGE SCALE GENOMIC DNA]</scope>
    <source>
        <strain evidence="2 3">SKJ47</strain>
    </source>
</reference>
<dbReference type="InterPro" id="IPR036390">
    <property type="entry name" value="WH_DNA-bd_sf"/>
</dbReference>
<accession>A0ABD5USY7</accession>
<dbReference type="PROSITE" id="PS50987">
    <property type="entry name" value="HTH_ARSR_2"/>
    <property type="match status" value="1"/>
</dbReference>
<dbReference type="SUPFAM" id="SSF46785">
    <property type="entry name" value="Winged helix' DNA-binding domain"/>
    <property type="match status" value="1"/>
</dbReference>
<keyword evidence="3" id="KW-1185">Reference proteome</keyword>
<dbReference type="InterPro" id="IPR001845">
    <property type="entry name" value="HTH_ArsR_DNA-bd_dom"/>
</dbReference>
<name>A0ABD5USY7_9EURY</name>
<comment type="caution">
    <text evidence="2">The sequence shown here is derived from an EMBL/GenBank/DDBJ whole genome shotgun (WGS) entry which is preliminary data.</text>
</comment>
<dbReference type="SMART" id="SM00418">
    <property type="entry name" value="HTH_ARSR"/>
    <property type="match status" value="1"/>
</dbReference>
<dbReference type="InterPro" id="IPR011991">
    <property type="entry name" value="ArsR-like_HTH"/>
</dbReference>
<dbReference type="InterPro" id="IPR036388">
    <property type="entry name" value="WH-like_DNA-bd_sf"/>
</dbReference>
<evidence type="ECO:0000259" key="1">
    <source>
        <dbReference type="PROSITE" id="PS50987"/>
    </source>
</evidence>
<organism evidence="2 3">
    <name type="scientific">Halopenitus salinus</name>
    <dbReference type="NCBI Taxonomy" id="1198295"/>
    <lineage>
        <taxon>Archaea</taxon>
        <taxon>Methanobacteriati</taxon>
        <taxon>Methanobacteriota</taxon>
        <taxon>Stenosarchaea group</taxon>
        <taxon>Halobacteria</taxon>
        <taxon>Halobacteriales</taxon>
        <taxon>Haloferacaceae</taxon>
        <taxon>Halopenitus</taxon>
    </lineage>
</organism>